<comment type="similarity">
    <text evidence="1">Belongs to the ROK (NagC/XylR) family.</text>
</comment>
<accession>A0A2S4ZWZ8</accession>
<dbReference type="RefSeq" id="WP_103790604.1">
    <property type="nucleotide sequence ID" value="NZ_PQVF01000017.1"/>
</dbReference>
<name>A0A2S4ZWZ8_9SPHI</name>
<dbReference type="SUPFAM" id="SSF53067">
    <property type="entry name" value="Actin-like ATPase domain"/>
    <property type="match status" value="1"/>
</dbReference>
<evidence type="ECO:0000313" key="2">
    <source>
        <dbReference type="EMBL" id="POY34894.1"/>
    </source>
</evidence>
<dbReference type="PANTHER" id="PTHR18964">
    <property type="entry name" value="ROK (REPRESSOR, ORF, KINASE) FAMILY"/>
    <property type="match status" value="1"/>
</dbReference>
<dbReference type="Gene3D" id="3.30.420.40">
    <property type="match status" value="2"/>
</dbReference>
<dbReference type="Pfam" id="PF00480">
    <property type="entry name" value="ROK"/>
    <property type="match status" value="1"/>
</dbReference>
<keyword evidence="3" id="KW-1185">Reference proteome</keyword>
<reference evidence="2 3" key="1">
    <citation type="submission" date="2018-01" db="EMBL/GenBank/DDBJ databases">
        <authorList>
            <person name="Gaut B.S."/>
            <person name="Morton B.R."/>
            <person name="Clegg M.T."/>
            <person name="Duvall M.R."/>
        </authorList>
    </citation>
    <scope>NUCLEOTIDE SEQUENCE [LARGE SCALE GENOMIC DNA]</scope>
    <source>
        <strain evidence="2 3">HR-AV</strain>
    </source>
</reference>
<dbReference type="InterPro" id="IPR000600">
    <property type="entry name" value="ROK"/>
</dbReference>
<dbReference type="AlphaFoldDB" id="A0A2S4ZWZ8"/>
<gene>
    <name evidence="2" type="ORF">C3K47_18255</name>
</gene>
<proteinExistence type="inferred from homology"/>
<dbReference type="Proteomes" id="UP000236893">
    <property type="component" value="Unassembled WGS sequence"/>
</dbReference>
<sequence length="230" mass="25385">MNILSIDIGGSNIKATILDADGVPISEYGRMPTPDPANPENVLELIRELVQPLGEYDKISVGFPGYVKNGVIKTAPNLGTEDWEDYDLQSAIAAMLDKPTKVVNDADLQGIGMVSGQGLEMMITLGTGFGTALLLDGKLLPHFEISHHPIKTDKDYDDYVGEKAYQRRGKDHWNYRMKKVLAVLKTVFNYDRLYISGGNAKNLAIELDDNIIIVNNREGIKGGARLWAHE</sequence>
<dbReference type="PANTHER" id="PTHR18964:SF149">
    <property type="entry name" value="BIFUNCTIONAL UDP-N-ACETYLGLUCOSAMINE 2-EPIMERASE_N-ACETYLMANNOSAMINE KINASE"/>
    <property type="match status" value="1"/>
</dbReference>
<dbReference type="EMBL" id="PQVF01000017">
    <property type="protein sequence ID" value="POY34894.1"/>
    <property type="molecule type" value="Genomic_DNA"/>
</dbReference>
<evidence type="ECO:0000256" key="1">
    <source>
        <dbReference type="ARBA" id="ARBA00006479"/>
    </source>
</evidence>
<organism evidence="2 3">
    <name type="scientific">Solitalea longa</name>
    <dbReference type="NCBI Taxonomy" id="2079460"/>
    <lineage>
        <taxon>Bacteria</taxon>
        <taxon>Pseudomonadati</taxon>
        <taxon>Bacteroidota</taxon>
        <taxon>Sphingobacteriia</taxon>
        <taxon>Sphingobacteriales</taxon>
        <taxon>Sphingobacteriaceae</taxon>
        <taxon>Solitalea</taxon>
    </lineage>
</organism>
<evidence type="ECO:0000313" key="3">
    <source>
        <dbReference type="Proteomes" id="UP000236893"/>
    </source>
</evidence>
<protein>
    <submittedName>
        <fullName evidence="2">Chromosome partitioning protein ParA</fullName>
    </submittedName>
</protein>
<comment type="caution">
    <text evidence="2">The sequence shown here is derived from an EMBL/GenBank/DDBJ whole genome shotgun (WGS) entry which is preliminary data.</text>
</comment>
<dbReference type="OrthoDB" id="849313at2"/>
<dbReference type="InterPro" id="IPR043129">
    <property type="entry name" value="ATPase_NBD"/>
</dbReference>